<proteinExistence type="inferred from homology"/>
<feature type="signal peptide" evidence="3">
    <location>
        <begin position="1"/>
        <end position="22"/>
    </location>
</feature>
<keyword evidence="2" id="KW-0378">Hydrolase</keyword>
<dbReference type="Proteomes" id="UP000248614">
    <property type="component" value="Unassembled WGS sequence"/>
</dbReference>
<dbReference type="EMBL" id="QFNF01000010">
    <property type="protein sequence ID" value="PZO78849.1"/>
    <property type="molecule type" value="Genomic_DNA"/>
</dbReference>
<comment type="caution">
    <text evidence="6">The sequence shown here is derived from an EMBL/GenBank/DDBJ whole genome shotgun (WGS) entry which is preliminary data.</text>
</comment>
<sequence>MRLKSLLCLGSALYLPALPAVAAPRQAAAPAAAADGTMRAFAAQIAIPHSEFTLANGLRVIVHTDRGAPVVAVSVWYNVGSKHEPAGRSGFAHLFEHLMFNGSENVPGDYLRPLQEAGVIDFNGTTSNDRTNYYQTVPTAALDRVLFMESDRMGHLLGAVQQSVLDEQRGVVENEKRQGDDSPYSAISDRTTRTLYPADHPYGHSVIGSMADLESANLADVRGWFLGHYGPNNAVLVLAGDIDAATARPLVEKYFGDIRRGPANVRPAAPVPTLPRRVEERITAPVTSPSIVRTWAVPGYDDADSLGLDIASGVMAQIDGAPLQEALVRGARLFDNVSVSNATLMQGGTFTVSGRVAKGVDPAVAAKALDAAIARFLATGPTADQLARWATSYTTSYARSLESLNARAESLANGILATGNPDTYRRDLAYYTGRTPAEVLAVARKWLSRPVYALTVMPGARMPDADRTAPPAGAVALPAPAEAAPPPRVARMAMPGVGDPLPPRFPAVTRARLSNGIELIYAQKTGVPFTQVSMTFPAGELVDPAGKEGRQGMMFSALEKGFAGHDSHWIEARKERLGLSMGTGATVDYGSASFTAPTVNLVPALDLLGDMLTRPTFPADEVAQLKRDTLAVIDRERDDADSLVQRVLPRLIDAHSPYAQRAGFGDPKVIAALTPADLAAAHAQWLRPDGAKIFVVSDRPLAELKPMIERTLGGWRVAGAAPALPGRQPPAPAQPQIVLIDRPGSAQATIGAGQAVPAADAGQQLLRDTANGALGGGFLGRINMNLREDKHWSYGANGNFDDRPLQSSYVVDTSVQSDKAGPAIAEIRREVSDFVTTRPMTQREFDLVRGGALRGMAGWFQPSGAVLGAMQENDRRGRPDDYFATLDARYAAMTPDALNAAIRAAIDPARWVWTVVGDAGQVRAQLDALGLPVRVVRAGEVVPRP</sequence>
<evidence type="ECO:0000313" key="7">
    <source>
        <dbReference type="Proteomes" id="UP000248614"/>
    </source>
</evidence>
<evidence type="ECO:0000256" key="3">
    <source>
        <dbReference type="SAM" id="SignalP"/>
    </source>
</evidence>
<dbReference type="GO" id="GO:0046872">
    <property type="term" value="F:metal ion binding"/>
    <property type="evidence" value="ECO:0007669"/>
    <property type="project" value="InterPro"/>
</dbReference>
<feature type="domain" description="Peptidase M16 N-terminal" evidence="4">
    <location>
        <begin position="59"/>
        <end position="196"/>
    </location>
</feature>
<organism evidence="6 7">
    <name type="scientific">Sphingomonas hengshuiensis</name>
    <dbReference type="NCBI Taxonomy" id="1609977"/>
    <lineage>
        <taxon>Bacteria</taxon>
        <taxon>Pseudomonadati</taxon>
        <taxon>Pseudomonadota</taxon>
        <taxon>Alphaproteobacteria</taxon>
        <taxon>Sphingomonadales</taxon>
        <taxon>Sphingomonadaceae</taxon>
        <taxon>Sphingomonas</taxon>
    </lineage>
</organism>
<dbReference type="InterPro" id="IPR007863">
    <property type="entry name" value="Peptidase_M16_C"/>
</dbReference>
<accession>A0A2W4ZFT2</accession>
<protein>
    <submittedName>
        <fullName evidence="6">Peptidase M16</fullName>
    </submittedName>
</protein>
<evidence type="ECO:0000259" key="5">
    <source>
        <dbReference type="Pfam" id="PF05193"/>
    </source>
</evidence>
<keyword evidence="2" id="KW-0645">Protease</keyword>
<feature type="domain" description="Peptidase M16 C-terminal" evidence="5">
    <location>
        <begin position="673"/>
        <end position="848"/>
    </location>
</feature>
<dbReference type="AlphaFoldDB" id="A0A2W4ZFT2"/>
<feature type="chain" id="PRO_5016072213" evidence="3">
    <location>
        <begin position="23"/>
        <end position="945"/>
    </location>
</feature>
<name>A0A2W4ZFT2_9SPHN</name>
<evidence type="ECO:0000256" key="1">
    <source>
        <dbReference type="ARBA" id="ARBA00007261"/>
    </source>
</evidence>
<keyword evidence="2" id="KW-0482">Metalloprotease</keyword>
<keyword evidence="3" id="KW-0732">Signal</keyword>
<dbReference type="InterPro" id="IPR050361">
    <property type="entry name" value="MPP/UQCRC_Complex"/>
</dbReference>
<comment type="similarity">
    <text evidence="1">Belongs to the peptidase M16 family.</text>
</comment>
<dbReference type="InterPro" id="IPR011249">
    <property type="entry name" value="Metalloenz_LuxS/M16"/>
</dbReference>
<feature type="domain" description="Peptidase M16 C-terminal" evidence="5">
    <location>
        <begin position="216"/>
        <end position="388"/>
    </location>
</feature>
<dbReference type="Gene3D" id="3.30.830.10">
    <property type="entry name" value="Metalloenzyme, LuxS/M16 peptidase-like"/>
    <property type="match status" value="4"/>
</dbReference>
<reference evidence="6 7" key="1">
    <citation type="submission" date="2017-08" db="EMBL/GenBank/DDBJ databases">
        <title>Infants hospitalized years apart are colonized by the same room-sourced microbial strains.</title>
        <authorList>
            <person name="Brooks B."/>
            <person name="Olm M.R."/>
            <person name="Firek B.A."/>
            <person name="Baker R."/>
            <person name="Thomas B.C."/>
            <person name="Morowitz M.J."/>
            <person name="Banfield J.F."/>
        </authorList>
    </citation>
    <scope>NUCLEOTIDE SEQUENCE [LARGE SCALE GENOMIC DNA]</scope>
    <source>
        <strain evidence="6">S2_018_000_R3_110</strain>
    </source>
</reference>
<evidence type="ECO:0000313" key="6">
    <source>
        <dbReference type="EMBL" id="PZO78849.1"/>
    </source>
</evidence>
<dbReference type="PANTHER" id="PTHR11851">
    <property type="entry name" value="METALLOPROTEASE"/>
    <property type="match status" value="1"/>
</dbReference>
<dbReference type="InterPro" id="IPR011765">
    <property type="entry name" value="Pept_M16_N"/>
</dbReference>
<dbReference type="PANTHER" id="PTHR11851:SF49">
    <property type="entry name" value="MITOCHONDRIAL-PROCESSING PEPTIDASE SUBUNIT ALPHA"/>
    <property type="match status" value="1"/>
</dbReference>
<evidence type="ECO:0000259" key="4">
    <source>
        <dbReference type="Pfam" id="PF00675"/>
    </source>
</evidence>
<gene>
    <name evidence="6" type="ORF">DI632_06045</name>
</gene>
<evidence type="ECO:0000256" key="2">
    <source>
        <dbReference type="ARBA" id="ARBA00023049"/>
    </source>
</evidence>
<dbReference type="Pfam" id="PF00675">
    <property type="entry name" value="Peptidase_M16"/>
    <property type="match status" value="1"/>
</dbReference>
<dbReference type="SUPFAM" id="SSF63411">
    <property type="entry name" value="LuxS/MPP-like metallohydrolase"/>
    <property type="match status" value="4"/>
</dbReference>
<dbReference type="Pfam" id="PF05193">
    <property type="entry name" value="Peptidase_M16_C"/>
    <property type="match status" value="2"/>
</dbReference>